<dbReference type="Gene3D" id="3.60.15.10">
    <property type="entry name" value="Ribonuclease Z/Hydroxyacylglutathione hydrolase-like"/>
    <property type="match status" value="1"/>
</dbReference>
<dbReference type="EMBL" id="CAJFCJ010000005">
    <property type="protein sequence ID" value="CAD5114355.1"/>
    <property type="molecule type" value="Genomic_DNA"/>
</dbReference>
<proteinExistence type="predicted"/>
<comment type="caution">
    <text evidence="1">The sequence shown here is derived from an EMBL/GenBank/DDBJ whole genome shotgun (WGS) entry which is preliminary data.</text>
</comment>
<name>A0A7I8VDW1_9ANNE</name>
<evidence type="ECO:0000313" key="1">
    <source>
        <dbReference type="EMBL" id="CAD5114355.1"/>
    </source>
</evidence>
<dbReference type="PANTHER" id="PTHR46018:SF2">
    <property type="entry name" value="ZINC PHOSPHODIESTERASE ELAC PROTEIN 1"/>
    <property type="match status" value="1"/>
</dbReference>
<reference evidence="1 2" key="1">
    <citation type="submission" date="2020-08" db="EMBL/GenBank/DDBJ databases">
        <authorList>
            <person name="Hejnol A."/>
        </authorList>
    </citation>
    <scope>NUCLEOTIDE SEQUENCE [LARGE SCALE GENOMIC DNA]</scope>
</reference>
<dbReference type="GO" id="GO:0005634">
    <property type="term" value="C:nucleus"/>
    <property type="evidence" value="ECO:0007669"/>
    <property type="project" value="TreeGrafter"/>
</dbReference>
<dbReference type="InterPro" id="IPR036866">
    <property type="entry name" value="RibonucZ/Hydroxyglut_hydro"/>
</dbReference>
<keyword evidence="2" id="KW-1185">Reference proteome</keyword>
<dbReference type="PANTHER" id="PTHR46018">
    <property type="entry name" value="ZINC PHOSPHODIESTERASE ELAC PROTEIN 1"/>
    <property type="match status" value="1"/>
</dbReference>
<protein>
    <submittedName>
        <fullName evidence="1">DgyrCDS3493</fullName>
    </submittedName>
</protein>
<dbReference type="OrthoDB" id="527344at2759"/>
<gene>
    <name evidence="1" type="ORF">DGYR_LOCUS3206</name>
</gene>
<evidence type="ECO:0000313" key="2">
    <source>
        <dbReference type="Proteomes" id="UP000549394"/>
    </source>
</evidence>
<dbReference type="Proteomes" id="UP000549394">
    <property type="component" value="Unassembled WGS sequence"/>
</dbReference>
<dbReference type="Pfam" id="PF23023">
    <property type="entry name" value="Anti-Pycsar_Apyc1"/>
    <property type="match status" value="1"/>
</dbReference>
<dbReference type="GO" id="GO:0042781">
    <property type="term" value="F:3'-tRNA processing endoribonuclease activity"/>
    <property type="evidence" value="ECO:0007669"/>
    <property type="project" value="TreeGrafter"/>
</dbReference>
<accession>A0A7I8VDW1</accession>
<dbReference type="SUPFAM" id="SSF56281">
    <property type="entry name" value="Metallo-hydrolase/oxidoreductase"/>
    <property type="match status" value="1"/>
</dbReference>
<sequence>MEIIFLEKTPDGSHFMIDCGEGSQIQCMKSTVKPGRISKIFITHLHGDHCYGLSGFLSTMSQHDKKSQTENEIKRVVEIYGPVGLRAMLRISLSLSQSQLGFDFVVHELIPDSWQKKVNI</sequence>
<dbReference type="AlphaFoldDB" id="A0A7I8VDW1"/>
<organism evidence="1 2">
    <name type="scientific">Dimorphilus gyrociliatus</name>
    <dbReference type="NCBI Taxonomy" id="2664684"/>
    <lineage>
        <taxon>Eukaryota</taxon>
        <taxon>Metazoa</taxon>
        <taxon>Spiralia</taxon>
        <taxon>Lophotrochozoa</taxon>
        <taxon>Annelida</taxon>
        <taxon>Polychaeta</taxon>
        <taxon>Polychaeta incertae sedis</taxon>
        <taxon>Dinophilidae</taxon>
        <taxon>Dimorphilus</taxon>
    </lineage>
</organism>